<name>A0A6N2S5J6_9ACTO</name>
<sequence>MSLTLTPSRQLPEVDAFIQCAMVMEAQPFLDALAPLPGSDAVETLVVGADGHHQQSYALGQLEGHTVVVITSGVGIANAAAAVARGLTLATPKIVIAGGTAGGLEGGIQVGDIAGAIATIYNDADATVFGYELGQIPRMPVDYHSSQRAIDALAGLNDAQPHHVRTGRIVTGDSFASEKVVARIRAGFPDALAVDMETCGMAQVCWSNGVDWICLRAISDLTGEGADEDFHMNGEKAAYHSFEAICAYLSLFCK</sequence>
<dbReference type="GO" id="GO:0009164">
    <property type="term" value="P:nucleoside catabolic process"/>
    <property type="evidence" value="ECO:0007669"/>
    <property type="project" value="InterPro"/>
</dbReference>
<dbReference type="EC" id="3.2.2.9" evidence="2"/>
<dbReference type="PANTHER" id="PTHR46832">
    <property type="entry name" value="5'-METHYLTHIOADENOSINE/S-ADENOSYLHOMOCYSTEINE NUCLEOSIDASE"/>
    <property type="match status" value="1"/>
</dbReference>
<dbReference type="SUPFAM" id="SSF53167">
    <property type="entry name" value="Purine and uridine phosphorylases"/>
    <property type="match status" value="1"/>
</dbReference>
<evidence type="ECO:0000256" key="4">
    <source>
        <dbReference type="ARBA" id="ARBA00022801"/>
    </source>
</evidence>
<feature type="domain" description="Nucleoside phosphorylase" evidence="6">
    <location>
        <begin position="18"/>
        <end position="249"/>
    </location>
</feature>
<dbReference type="InterPro" id="IPR010049">
    <property type="entry name" value="MTA_SAH_Nsdase"/>
</dbReference>
<evidence type="ECO:0000259" key="6">
    <source>
        <dbReference type="Pfam" id="PF01048"/>
    </source>
</evidence>
<dbReference type="GO" id="GO:0005829">
    <property type="term" value="C:cytosol"/>
    <property type="evidence" value="ECO:0007669"/>
    <property type="project" value="TreeGrafter"/>
</dbReference>
<dbReference type="PANTHER" id="PTHR46832:SF1">
    <property type="entry name" value="5'-METHYLTHIOADENOSINE_S-ADENOSYLHOMOCYSTEINE NUCLEOSIDASE"/>
    <property type="match status" value="1"/>
</dbReference>
<protein>
    <recommendedName>
        <fullName evidence="2">adenosylhomocysteine nucleosidase</fullName>
        <ecNumber evidence="2">3.2.2.9</ecNumber>
    </recommendedName>
</protein>
<dbReference type="UniPathway" id="UPA00904">
    <property type="reaction ID" value="UER00871"/>
</dbReference>
<dbReference type="GO" id="GO:0019284">
    <property type="term" value="P:L-methionine salvage from S-adenosylmethionine"/>
    <property type="evidence" value="ECO:0007669"/>
    <property type="project" value="TreeGrafter"/>
</dbReference>
<dbReference type="Pfam" id="PF01048">
    <property type="entry name" value="PNP_UDP_1"/>
    <property type="match status" value="1"/>
</dbReference>
<keyword evidence="3" id="KW-0028">Amino-acid biosynthesis</keyword>
<dbReference type="CDD" id="cd09008">
    <property type="entry name" value="MTAN"/>
    <property type="match status" value="1"/>
</dbReference>
<proteinExistence type="predicted"/>
<dbReference type="EMBL" id="CACRSM010000002">
    <property type="protein sequence ID" value="VYS86740.1"/>
    <property type="molecule type" value="Genomic_DNA"/>
</dbReference>
<dbReference type="Gene3D" id="3.40.50.1580">
    <property type="entry name" value="Nucleoside phosphorylase domain"/>
    <property type="match status" value="1"/>
</dbReference>
<keyword evidence="7" id="KW-0326">Glycosidase</keyword>
<gene>
    <name evidence="7" type="primary">mtnN</name>
    <name evidence="7" type="ORF">AOLFYP35_00621</name>
</gene>
<evidence type="ECO:0000256" key="1">
    <source>
        <dbReference type="ARBA" id="ARBA00004945"/>
    </source>
</evidence>
<dbReference type="GO" id="GO:0008930">
    <property type="term" value="F:methylthioadenosine nucleosidase activity"/>
    <property type="evidence" value="ECO:0007669"/>
    <property type="project" value="InterPro"/>
</dbReference>
<keyword evidence="4 7" id="KW-0378">Hydrolase</keyword>
<organism evidence="7">
    <name type="scientific">Schaalia odontolytica</name>
    <dbReference type="NCBI Taxonomy" id="1660"/>
    <lineage>
        <taxon>Bacteria</taxon>
        <taxon>Bacillati</taxon>
        <taxon>Actinomycetota</taxon>
        <taxon>Actinomycetes</taxon>
        <taxon>Actinomycetales</taxon>
        <taxon>Actinomycetaceae</taxon>
        <taxon>Schaalia</taxon>
    </lineage>
</organism>
<reference evidence="7" key="1">
    <citation type="submission" date="2019-11" db="EMBL/GenBank/DDBJ databases">
        <authorList>
            <person name="Feng L."/>
        </authorList>
    </citation>
    <scope>NUCLEOTIDE SEQUENCE</scope>
    <source>
        <strain evidence="7">AodontolyticusLFYP35</strain>
    </source>
</reference>
<dbReference type="InterPro" id="IPR035994">
    <property type="entry name" value="Nucleoside_phosphorylase_sf"/>
</dbReference>
<evidence type="ECO:0000256" key="5">
    <source>
        <dbReference type="ARBA" id="ARBA00023167"/>
    </source>
</evidence>
<evidence type="ECO:0000313" key="7">
    <source>
        <dbReference type="EMBL" id="VYS86740.1"/>
    </source>
</evidence>
<keyword evidence="5" id="KW-0486">Methionine biosynthesis</keyword>
<dbReference type="NCBIfam" id="TIGR01704">
    <property type="entry name" value="MTA_SAH-Nsdase"/>
    <property type="match status" value="1"/>
</dbReference>
<accession>A0A6N2S5J6</accession>
<dbReference type="GO" id="GO:0008782">
    <property type="term" value="F:adenosylhomocysteine nucleosidase activity"/>
    <property type="evidence" value="ECO:0007669"/>
    <property type="project" value="UniProtKB-EC"/>
</dbReference>
<dbReference type="GO" id="GO:0019509">
    <property type="term" value="P:L-methionine salvage from methylthioadenosine"/>
    <property type="evidence" value="ECO:0007669"/>
    <property type="project" value="UniProtKB-UniPathway"/>
</dbReference>
<dbReference type="AlphaFoldDB" id="A0A6N2S5J6"/>
<evidence type="ECO:0000256" key="3">
    <source>
        <dbReference type="ARBA" id="ARBA00022605"/>
    </source>
</evidence>
<evidence type="ECO:0000256" key="2">
    <source>
        <dbReference type="ARBA" id="ARBA00011974"/>
    </source>
</evidence>
<dbReference type="InterPro" id="IPR000845">
    <property type="entry name" value="Nucleoside_phosphorylase_d"/>
</dbReference>
<comment type="pathway">
    <text evidence="1">Amino-acid biosynthesis; L-methionine biosynthesis via salvage pathway; S-methyl-5-thio-alpha-D-ribose 1-phosphate from S-methyl-5'-thioadenosine (hydrolase route): step 1/2.</text>
</comment>